<evidence type="ECO:0000256" key="7">
    <source>
        <dbReference type="SAM" id="Phobius"/>
    </source>
</evidence>
<dbReference type="SUPFAM" id="SSF46626">
    <property type="entry name" value="Cytochrome c"/>
    <property type="match status" value="1"/>
</dbReference>
<evidence type="ECO:0000313" key="10">
    <source>
        <dbReference type="Proteomes" id="UP000539372"/>
    </source>
</evidence>
<comment type="caution">
    <text evidence="9">The sequence shown here is derived from an EMBL/GenBank/DDBJ whole genome shotgun (WGS) entry which is preliminary data.</text>
</comment>
<protein>
    <submittedName>
        <fullName evidence="9">Cytochrome c</fullName>
    </submittedName>
</protein>
<dbReference type="GO" id="GO:0009055">
    <property type="term" value="F:electron transfer activity"/>
    <property type="evidence" value="ECO:0007669"/>
    <property type="project" value="InterPro"/>
</dbReference>
<evidence type="ECO:0000256" key="4">
    <source>
        <dbReference type="ARBA" id="ARBA00022982"/>
    </source>
</evidence>
<keyword evidence="10" id="KW-1185">Reference proteome</keyword>
<dbReference type="PANTHER" id="PTHR37823">
    <property type="entry name" value="CYTOCHROME C-553-LIKE"/>
    <property type="match status" value="1"/>
</dbReference>
<dbReference type="PROSITE" id="PS51007">
    <property type="entry name" value="CYTC"/>
    <property type="match status" value="1"/>
</dbReference>
<keyword evidence="1" id="KW-0813">Transport</keyword>
<keyword evidence="2 6" id="KW-0349">Heme</keyword>
<feature type="domain" description="Cytochrome c" evidence="8">
    <location>
        <begin position="50"/>
        <end position="135"/>
    </location>
</feature>
<evidence type="ECO:0000256" key="2">
    <source>
        <dbReference type="ARBA" id="ARBA00022617"/>
    </source>
</evidence>
<feature type="transmembrane region" description="Helical" evidence="7">
    <location>
        <begin position="12"/>
        <end position="29"/>
    </location>
</feature>
<keyword evidence="4" id="KW-0249">Electron transport</keyword>
<dbReference type="Pfam" id="PF00034">
    <property type="entry name" value="Cytochrom_C"/>
    <property type="match status" value="1"/>
</dbReference>
<sequence>MKDAKKKFGLKSIVTIVAIASVAGGAYLWRQSADKPSEAGATLVIPEFSEVAFAGEQSFNNTCAKCHGMNAIGTKSGPPLIHNIYNPGHHSDEAFYRAVAMGARQHHWRFGDMPAQQHVSPQEVARIVAYIRELQSANGIRYEKHTM</sequence>
<proteinExistence type="predicted"/>
<keyword evidence="7" id="KW-0472">Membrane</keyword>
<evidence type="ECO:0000256" key="1">
    <source>
        <dbReference type="ARBA" id="ARBA00022448"/>
    </source>
</evidence>
<evidence type="ECO:0000256" key="5">
    <source>
        <dbReference type="ARBA" id="ARBA00023004"/>
    </source>
</evidence>
<dbReference type="RefSeq" id="WP_169624224.1">
    <property type="nucleotide sequence ID" value="NZ_JABBNT010000002.1"/>
</dbReference>
<name>A0A7Y0DYF5_9PROT</name>
<dbReference type="GO" id="GO:0020037">
    <property type="term" value="F:heme binding"/>
    <property type="evidence" value="ECO:0007669"/>
    <property type="project" value="InterPro"/>
</dbReference>
<evidence type="ECO:0000313" key="9">
    <source>
        <dbReference type="EMBL" id="NMM43904.1"/>
    </source>
</evidence>
<keyword evidence="7" id="KW-0812">Transmembrane</keyword>
<evidence type="ECO:0000256" key="6">
    <source>
        <dbReference type="PROSITE-ProRule" id="PRU00433"/>
    </source>
</evidence>
<evidence type="ECO:0000259" key="8">
    <source>
        <dbReference type="PROSITE" id="PS51007"/>
    </source>
</evidence>
<dbReference type="Gene3D" id="1.10.760.10">
    <property type="entry name" value="Cytochrome c-like domain"/>
    <property type="match status" value="1"/>
</dbReference>
<dbReference type="EMBL" id="JABBNT010000002">
    <property type="protein sequence ID" value="NMM43904.1"/>
    <property type="molecule type" value="Genomic_DNA"/>
</dbReference>
<evidence type="ECO:0000256" key="3">
    <source>
        <dbReference type="ARBA" id="ARBA00022723"/>
    </source>
</evidence>
<dbReference type="InterPro" id="IPR051811">
    <property type="entry name" value="Cytochrome_c550/c551-like"/>
</dbReference>
<dbReference type="GO" id="GO:0046872">
    <property type="term" value="F:metal ion binding"/>
    <property type="evidence" value="ECO:0007669"/>
    <property type="project" value="UniProtKB-KW"/>
</dbReference>
<dbReference type="Proteomes" id="UP000539372">
    <property type="component" value="Unassembled WGS sequence"/>
</dbReference>
<dbReference type="PANTHER" id="PTHR37823:SF1">
    <property type="entry name" value="CYTOCHROME C-553-LIKE"/>
    <property type="match status" value="1"/>
</dbReference>
<keyword evidence="7" id="KW-1133">Transmembrane helix</keyword>
<dbReference type="InterPro" id="IPR009056">
    <property type="entry name" value="Cyt_c-like_dom"/>
</dbReference>
<accession>A0A7Y0DYF5</accession>
<organism evidence="9 10">
    <name type="scientific">Pacificispira spongiicola</name>
    <dbReference type="NCBI Taxonomy" id="2729598"/>
    <lineage>
        <taxon>Bacteria</taxon>
        <taxon>Pseudomonadati</taxon>
        <taxon>Pseudomonadota</taxon>
        <taxon>Alphaproteobacteria</taxon>
        <taxon>Rhodospirillales</taxon>
        <taxon>Rhodospirillaceae</taxon>
        <taxon>Pacificispira</taxon>
    </lineage>
</organism>
<keyword evidence="5 6" id="KW-0408">Iron</keyword>
<dbReference type="AlphaFoldDB" id="A0A7Y0DYF5"/>
<keyword evidence="3 6" id="KW-0479">Metal-binding</keyword>
<gene>
    <name evidence="9" type="ORF">HH303_05420</name>
</gene>
<dbReference type="InterPro" id="IPR036909">
    <property type="entry name" value="Cyt_c-like_dom_sf"/>
</dbReference>
<reference evidence="9 10" key="1">
    <citation type="submission" date="2020-04" db="EMBL/GenBank/DDBJ databases">
        <title>Rhodospirillaceae bacterium KN72 isolated from deep sea.</title>
        <authorList>
            <person name="Zhang D.-C."/>
        </authorList>
    </citation>
    <scope>NUCLEOTIDE SEQUENCE [LARGE SCALE GENOMIC DNA]</scope>
    <source>
        <strain evidence="9 10">KN72</strain>
    </source>
</reference>